<reference evidence="1" key="1">
    <citation type="journal article" date="2014" name="Front. Microbiol.">
        <title>High frequency of phylogenetically diverse reductive dehalogenase-homologous genes in deep subseafloor sedimentary metagenomes.</title>
        <authorList>
            <person name="Kawai M."/>
            <person name="Futagami T."/>
            <person name="Toyoda A."/>
            <person name="Takaki Y."/>
            <person name="Nishi S."/>
            <person name="Hori S."/>
            <person name="Arai W."/>
            <person name="Tsubouchi T."/>
            <person name="Morono Y."/>
            <person name="Uchiyama I."/>
            <person name="Ito T."/>
            <person name="Fujiyama A."/>
            <person name="Inagaki F."/>
            <person name="Takami H."/>
        </authorList>
    </citation>
    <scope>NUCLEOTIDE SEQUENCE</scope>
    <source>
        <strain evidence="1">Expedition CK06-06</strain>
    </source>
</reference>
<protein>
    <submittedName>
        <fullName evidence="1">Uncharacterized protein</fullName>
    </submittedName>
</protein>
<dbReference type="EMBL" id="BARW01033089">
    <property type="protein sequence ID" value="GAJ06033.1"/>
    <property type="molecule type" value="Genomic_DNA"/>
</dbReference>
<accession>X1TL43</accession>
<comment type="caution">
    <text evidence="1">The sequence shown here is derived from an EMBL/GenBank/DDBJ whole genome shotgun (WGS) entry which is preliminary data.</text>
</comment>
<dbReference type="AlphaFoldDB" id="X1TL43"/>
<name>X1TL43_9ZZZZ</name>
<evidence type="ECO:0000313" key="1">
    <source>
        <dbReference type="EMBL" id="GAJ06033.1"/>
    </source>
</evidence>
<feature type="non-terminal residue" evidence="1">
    <location>
        <position position="83"/>
    </location>
</feature>
<gene>
    <name evidence="1" type="ORF">S12H4_52203</name>
</gene>
<proteinExistence type="predicted"/>
<organism evidence="1">
    <name type="scientific">marine sediment metagenome</name>
    <dbReference type="NCBI Taxonomy" id="412755"/>
    <lineage>
        <taxon>unclassified sequences</taxon>
        <taxon>metagenomes</taxon>
        <taxon>ecological metagenomes</taxon>
    </lineage>
</organism>
<sequence>MKPITFKGANVVFAENQPEYIPLPAHIVKDGTVISCWGLSLSERIKIFFSGRLWLRILTFNEKLQPQLPEVDHPFILVNDGSY</sequence>